<dbReference type="InterPro" id="IPR036179">
    <property type="entry name" value="Ig-like_dom_sf"/>
</dbReference>
<dbReference type="InterPro" id="IPR050964">
    <property type="entry name" value="Striated_Muscle_Regulatory"/>
</dbReference>
<keyword evidence="7 11" id="KW-0472">Membrane</keyword>
<dbReference type="OrthoDB" id="6429135at2759"/>
<evidence type="ECO:0000256" key="2">
    <source>
        <dbReference type="ARBA" id="ARBA00022692"/>
    </source>
</evidence>
<dbReference type="GeneID" id="113210334"/>
<evidence type="ECO:0000256" key="10">
    <source>
        <dbReference type="SAM" id="MobiDB-lite"/>
    </source>
</evidence>
<keyword evidence="4" id="KW-0677">Repeat</keyword>
<feature type="domain" description="Fibronectin type-III" evidence="13">
    <location>
        <begin position="634"/>
        <end position="734"/>
    </location>
</feature>
<reference evidence="15" key="1">
    <citation type="submission" date="2025-08" db="UniProtKB">
        <authorList>
            <consortium name="RefSeq"/>
        </authorList>
    </citation>
    <scope>IDENTIFICATION</scope>
    <source>
        <tissue evidence="15">Whole organism</tissue>
    </source>
</reference>
<dbReference type="InterPro" id="IPR036116">
    <property type="entry name" value="FN3_sf"/>
</dbReference>
<feature type="compositionally biased region" description="Basic and acidic residues" evidence="10">
    <location>
        <begin position="923"/>
        <end position="937"/>
    </location>
</feature>
<keyword evidence="5" id="KW-0130">Cell adhesion</keyword>
<dbReference type="PROSITE" id="PS50835">
    <property type="entry name" value="IG_LIKE"/>
    <property type="match status" value="2"/>
</dbReference>
<feature type="domain" description="Ig-like" evidence="12">
    <location>
        <begin position="16"/>
        <end position="106"/>
    </location>
</feature>
<dbReference type="Pfam" id="PF25059">
    <property type="entry name" value="FN3_DSCAM-DSCAML_C"/>
    <property type="match status" value="1"/>
</dbReference>
<evidence type="ECO:0000256" key="5">
    <source>
        <dbReference type="ARBA" id="ARBA00022889"/>
    </source>
</evidence>
<evidence type="ECO:0000259" key="13">
    <source>
        <dbReference type="PROSITE" id="PS50853"/>
    </source>
</evidence>
<evidence type="ECO:0000256" key="7">
    <source>
        <dbReference type="ARBA" id="ARBA00023136"/>
    </source>
</evidence>
<feature type="transmembrane region" description="Helical" evidence="11">
    <location>
        <begin position="849"/>
        <end position="877"/>
    </location>
</feature>
<dbReference type="SUPFAM" id="SSF48726">
    <property type="entry name" value="Immunoglobulin"/>
    <property type="match status" value="2"/>
</dbReference>
<dbReference type="RefSeq" id="XP_052129225.1">
    <property type="nucleotide sequence ID" value="XM_052273265.1"/>
</dbReference>
<feature type="domain" description="Fibronectin type-III" evidence="13">
    <location>
        <begin position="440"/>
        <end position="537"/>
    </location>
</feature>
<dbReference type="GO" id="GO:0016020">
    <property type="term" value="C:membrane"/>
    <property type="evidence" value="ECO:0007669"/>
    <property type="project" value="UniProtKB-SubCell"/>
</dbReference>
<dbReference type="InterPro" id="IPR003598">
    <property type="entry name" value="Ig_sub2"/>
</dbReference>
<evidence type="ECO:0000256" key="11">
    <source>
        <dbReference type="SAM" id="Phobius"/>
    </source>
</evidence>
<dbReference type="SMART" id="SM00060">
    <property type="entry name" value="FN3"/>
    <property type="match status" value="6"/>
</dbReference>
<dbReference type="InterPro" id="IPR013098">
    <property type="entry name" value="Ig_I-set"/>
</dbReference>
<evidence type="ECO:0000259" key="12">
    <source>
        <dbReference type="PROSITE" id="PS50835"/>
    </source>
</evidence>
<dbReference type="GO" id="GO:0009653">
    <property type="term" value="P:anatomical structure morphogenesis"/>
    <property type="evidence" value="ECO:0007669"/>
    <property type="project" value="UniProtKB-ARBA"/>
</dbReference>
<dbReference type="FunFam" id="2.60.40.10:FF:000028">
    <property type="entry name" value="Neuronal cell adhesion molecule"/>
    <property type="match status" value="2"/>
</dbReference>
<dbReference type="FunFam" id="2.60.40.10:FF:000107">
    <property type="entry name" value="Myosin, light chain kinase a"/>
    <property type="match status" value="1"/>
</dbReference>
<dbReference type="GO" id="GO:0007155">
    <property type="term" value="P:cell adhesion"/>
    <property type="evidence" value="ECO:0007669"/>
    <property type="project" value="UniProtKB-KW"/>
</dbReference>
<evidence type="ECO:0000256" key="6">
    <source>
        <dbReference type="ARBA" id="ARBA00022989"/>
    </source>
</evidence>
<dbReference type="SUPFAM" id="SSF49265">
    <property type="entry name" value="Fibronectin type III"/>
    <property type="match status" value="4"/>
</dbReference>
<feature type="compositionally biased region" description="Gly residues" evidence="10">
    <location>
        <begin position="904"/>
        <end position="913"/>
    </location>
</feature>
<dbReference type="KEGG" id="foc:113210334"/>
<keyword evidence="14" id="KW-1185">Reference proteome</keyword>
<dbReference type="InterPro" id="IPR056754">
    <property type="entry name" value="DSCAM/DSCAML_C"/>
</dbReference>
<keyword evidence="8" id="KW-1015">Disulfide bond</keyword>
<evidence type="ECO:0000256" key="8">
    <source>
        <dbReference type="ARBA" id="ARBA00023157"/>
    </source>
</evidence>
<dbReference type="PANTHER" id="PTHR13817">
    <property type="entry name" value="TITIN"/>
    <property type="match status" value="1"/>
</dbReference>
<evidence type="ECO:0000256" key="3">
    <source>
        <dbReference type="ARBA" id="ARBA00022729"/>
    </source>
</evidence>
<organism evidence="14 15">
    <name type="scientific">Frankliniella occidentalis</name>
    <name type="common">Western flower thrips</name>
    <name type="synonym">Euthrips occidentalis</name>
    <dbReference type="NCBI Taxonomy" id="133901"/>
    <lineage>
        <taxon>Eukaryota</taxon>
        <taxon>Metazoa</taxon>
        <taxon>Ecdysozoa</taxon>
        <taxon>Arthropoda</taxon>
        <taxon>Hexapoda</taxon>
        <taxon>Insecta</taxon>
        <taxon>Pterygota</taxon>
        <taxon>Neoptera</taxon>
        <taxon>Paraneoptera</taxon>
        <taxon>Thysanoptera</taxon>
        <taxon>Terebrantia</taxon>
        <taxon>Thripoidea</taxon>
        <taxon>Thripidae</taxon>
        <taxon>Frankliniella</taxon>
    </lineage>
</organism>
<keyword evidence="9" id="KW-0393">Immunoglobulin domain</keyword>
<evidence type="ECO:0000313" key="15">
    <source>
        <dbReference type="RefSeq" id="XP_052129225.1"/>
    </source>
</evidence>
<dbReference type="PANTHER" id="PTHR13817:SF166">
    <property type="entry name" value="NEURONAL IGCAM-RELATED"/>
    <property type="match status" value="1"/>
</dbReference>
<evidence type="ECO:0000256" key="9">
    <source>
        <dbReference type="ARBA" id="ARBA00023319"/>
    </source>
</evidence>
<dbReference type="CDD" id="cd00063">
    <property type="entry name" value="FN3"/>
    <property type="match status" value="6"/>
</dbReference>
<accession>A0A9C6XSB5</accession>
<dbReference type="InterPro" id="IPR003961">
    <property type="entry name" value="FN3_dom"/>
</dbReference>
<evidence type="ECO:0000256" key="1">
    <source>
        <dbReference type="ARBA" id="ARBA00004167"/>
    </source>
</evidence>
<dbReference type="SMART" id="SM00408">
    <property type="entry name" value="IGc2"/>
    <property type="match status" value="2"/>
</dbReference>
<name>A0A9C6XSB5_FRAOC</name>
<keyword evidence="6 11" id="KW-1133">Transmembrane helix</keyword>
<dbReference type="Proteomes" id="UP000504606">
    <property type="component" value="Unplaced"/>
</dbReference>
<dbReference type="PROSITE" id="PS50853">
    <property type="entry name" value="FN3"/>
    <property type="match status" value="6"/>
</dbReference>
<comment type="subcellular location">
    <subcellularLocation>
        <location evidence="1">Membrane</location>
        <topology evidence="1">Single-pass membrane protein</topology>
    </subcellularLocation>
</comment>
<dbReference type="GO" id="GO:0030154">
    <property type="term" value="P:cell differentiation"/>
    <property type="evidence" value="ECO:0007669"/>
    <property type="project" value="UniProtKB-ARBA"/>
</dbReference>
<proteinExistence type="predicted"/>
<dbReference type="InterPro" id="IPR013783">
    <property type="entry name" value="Ig-like_fold"/>
</dbReference>
<keyword evidence="2 11" id="KW-0812">Transmembrane</keyword>
<dbReference type="InterPro" id="IPR007110">
    <property type="entry name" value="Ig-like_dom"/>
</dbReference>
<dbReference type="SMART" id="SM00409">
    <property type="entry name" value="IG"/>
    <property type="match status" value="2"/>
</dbReference>
<gene>
    <name evidence="15" type="primary">LOC113210334</name>
</gene>
<feature type="domain" description="Ig-like" evidence="12">
    <location>
        <begin position="536"/>
        <end position="622"/>
    </location>
</feature>
<keyword evidence="3" id="KW-0732">Signal</keyword>
<evidence type="ECO:0000256" key="4">
    <source>
        <dbReference type="ARBA" id="ARBA00022737"/>
    </source>
</evidence>
<feature type="domain" description="Fibronectin type-III" evidence="13">
    <location>
        <begin position="208"/>
        <end position="325"/>
    </location>
</feature>
<dbReference type="InterPro" id="IPR003599">
    <property type="entry name" value="Ig_sub"/>
</dbReference>
<feature type="region of interest" description="Disordered" evidence="10">
    <location>
        <begin position="883"/>
        <end position="947"/>
    </location>
</feature>
<protein>
    <submittedName>
        <fullName evidence="15">Cell adhesion molecule Dscam2-like</fullName>
    </submittedName>
</protein>
<sequence>MGKPLGRSVFLTVHVPAHFDRPTQTVRAARGSTAELECLVEGDAPLSLHWTREGKRFDELKPKEDATEVGVTSRLTLRNVQRTDSARFACVASNRYGSARQELQLTVQEPPEAPPQLRVTGLASRAANLSWEAPYDGNSPLTAYRLAYSNASGQWQAEVEPGQHGSALLAALQPATAYQVRVQAVNALGAGNASLVSLRTADEAPGGAPRKVRALAQGPDELRILWEPPEAALQHGALVGYSVQYRELPPLPDPQEDAAPQGLPVDVLEADMDAVQTVQADPGPEPFIVIAGLRAFTRYAVRVSALNRAGAGPASAEVVSATDEDVPGGAPQDVTCTALSPSSVLVSWAPLPPHAARGRLLGYRVVYRPLPQQAMQDELLWPEEGDGEDSSLTTRDLRLALLHLESYRNYSVEVRAFTGKGDGAPAGPVFCRTHEDVPGEPGDIKALVMDSESIMLSWRSPRHPNGILRKYKIYMRSLDGLGLAKDEFEVPPSQTHYRITHLRLHHRYEFWAAATTAAGSGASSRRVVQAPAQSAPARIVDFGGRVIAEVRRDLKLPCRTVGYPAPQPAWTLQADPVRGGDRLQVTVDGELRLVAVQSSDAGNYTCAVENSGGKDSITYYVSVDENRNKGVPTTPLGLRVATATVSSLTVQWRPGTGLAMPTGYYLHFKREFGEWEKTKLSAEQVTVRNGTDSHCSHSLLGLLCGTKYQMYVSAFNQLGTGLPTAILHARTQGSPPVAPTTEALLRVNSTSIALWLGAWQDAGCPISSLVLEYKLRHEHAWTLVSNNVQVDRLEYSVLDLSPATGYTLRITAHNSAGSTVVNYEFVTLTNSGVAVSPEPGGRAAGGAPALGVAGVASLAGGAGALLLAGAGLVVAVLRRKHRARHPDGDKAAGADLTEPPLGKGAPGLAGLRKGGSHGGHHQSVREREQRDSVRDPADPAPFLPTPMRVSLGRREDINPYATFRLPGAGAPPGHPAGHPAGPGLSPVHRHPLQSPQHTVCMYGSCGDAVYTKIRGKEESMAPDWIPLHTLYQERRY</sequence>
<feature type="domain" description="Fibronectin type-III" evidence="13">
    <location>
        <begin position="735"/>
        <end position="832"/>
    </location>
</feature>
<dbReference type="Gene3D" id="2.60.40.10">
    <property type="entry name" value="Immunoglobulins"/>
    <property type="match status" value="8"/>
</dbReference>
<evidence type="ECO:0000313" key="14">
    <source>
        <dbReference type="Proteomes" id="UP000504606"/>
    </source>
</evidence>
<dbReference type="Pfam" id="PF07679">
    <property type="entry name" value="I-set"/>
    <property type="match status" value="2"/>
</dbReference>
<feature type="domain" description="Fibronectin type-III" evidence="13">
    <location>
        <begin position="113"/>
        <end position="204"/>
    </location>
</feature>
<dbReference type="AlphaFoldDB" id="A0A9C6XSB5"/>
<dbReference type="Pfam" id="PF00041">
    <property type="entry name" value="fn3"/>
    <property type="match status" value="5"/>
</dbReference>
<feature type="domain" description="Fibronectin type-III" evidence="13">
    <location>
        <begin position="330"/>
        <end position="436"/>
    </location>
</feature>